<accession>A0A1H8ZVH1</accession>
<dbReference type="Gene3D" id="3.40.980.20">
    <property type="entry name" value="Four-carbon acid sugar kinase, nucleotide binding domain"/>
    <property type="match status" value="1"/>
</dbReference>
<dbReference type="Pfam" id="PF07005">
    <property type="entry name" value="SBD_N"/>
    <property type="match status" value="1"/>
</dbReference>
<keyword evidence="2" id="KW-0808">Transferase</keyword>
<evidence type="ECO:0000256" key="4">
    <source>
        <dbReference type="ARBA" id="ARBA00022777"/>
    </source>
</evidence>
<feature type="region of interest" description="Disordered" evidence="7">
    <location>
        <begin position="358"/>
        <end position="393"/>
    </location>
</feature>
<dbReference type="InterPro" id="IPR042213">
    <property type="entry name" value="NBD_C_sf"/>
</dbReference>
<protein>
    <submittedName>
        <fullName evidence="10">Uncharacterized conserved protein YgbK, DUF1537 family</fullName>
    </submittedName>
</protein>
<dbReference type="Gene3D" id="3.40.50.10840">
    <property type="entry name" value="Putative sugar-binding, N-terminal domain"/>
    <property type="match status" value="1"/>
</dbReference>
<dbReference type="GO" id="GO:0016301">
    <property type="term" value="F:kinase activity"/>
    <property type="evidence" value="ECO:0007669"/>
    <property type="project" value="UniProtKB-KW"/>
</dbReference>
<feature type="compositionally biased region" description="Basic and acidic residues" evidence="7">
    <location>
        <begin position="373"/>
        <end position="393"/>
    </location>
</feature>
<dbReference type="AlphaFoldDB" id="A0A1H8ZVH1"/>
<dbReference type="InterPro" id="IPR031475">
    <property type="entry name" value="NBD_C"/>
</dbReference>
<evidence type="ECO:0000259" key="9">
    <source>
        <dbReference type="Pfam" id="PF17042"/>
    </source>
</evidence>
<evidence type="ECO:0000313" key="11">
    <source>
        <dbReference type="Proteomes" id="UP000198504"/>
    </source>
</evidence>
<dbReference type="OrthoDB" id="191465at2"/>
<keyword evidence="11" id="KW-1185">Reference proteome</keyword>
<comment type="similarity">
    <text evidence="1">Belongs to the four-carbon acid sugar kinase family.</text>
</comment>
<dbReference type="Pfam" id="PF17042">
    <property type="entry name" value="NBD_C"/>
    <property type="match status" value="1"/>
</dbReference>
<dbReference type="InterPro" id="IPR010737">
    <property type="entry name" value="4-carb_acid_sugar_kinase_N"/>
</dbReference>
<keyword evidence="4" id="KW-0418">Kinase</keyword>
<keyword evidence="5" id="KW-0067">ATP-binding</keyword>
<proteinExistence type="inferred from homology"/>
<gene>
    <name evidence="10" type="ORF">SAMN05421756_101376</name>
</gene>
<dbReference type="STRING" id="1036181.SAMN05421756_101376"/>
<organism evidence="10 11">
    <name type="scientific">Microlunatus flavus</name>
    <dbReference type="NCBI Taxonomy" id="1036181"/>
    <lineage>
        <taxon>Bacteria</taxon>
        <taxon>Bacillati</taxon>
        <taxon>Actinomycetota</taxon>
        <taxon>Actinomycetes</taxon>
        <taxon>Propionibacteriales</taxon>
        <taxon>Propionibacteriaceae</taxon>
        <taxon>Microlunatus</taxon>
    </lineage>
</organism>
<feature type="domain" description="Four-carbon acid sugar kinase nucleotide binding" evidence="9">
    <location>
        <begin position="277"/>
        <end position="353"/>
    </location>
</feature>
<keyword evidence="6" id="KW-0119">Carbohydrate metabolism</keyword>
<dbReference type="Proteomes" id="UP000198504">
    <property type="component" value="Unassembled WGS sequence"/>
</dbReference>
<evidence type="ECO:0000256" key="7">
    <source>
        <dbReference type="SAM" id="MobiDB-lite"/>
    </source>
</evidence>
<feature type="domain" description="Four-carbon acid sugar kinase N-terminal" evidence="8">
    <location>
        <begin position="2"/>
        <end position="214"/>
    </location>
</feature>
<evidence type="ECO:0000256" key="3">
    <source>
        <dbReference type="ARBA" id="ARBA00022741"/>
    </source>
</evidence>
<sequence length="393" mass="39162">MLGLVADDLTGAGDSAVGFAAAGWTAVLALRATRLRLPAATGPVVLAVSTGARAAPDDEAAARTAAAVDALVAAGAERLYVKIDSTVRGSVAGQVDGALSAWSRHQPGAHALVCPAFPAQRRTVVDGEVLVAGRPLAESAAALDPVTPRLDGDLGRVVPGAVRRPVGDLGAAAPGTRLVVDARDEDELDRIARTADAAGADLVLVGSGGLAAALGRVWSSPLARPTTPPFAGRVLVAVSSLHPAALDQVGWLRNLAAAGVDVLTTPPEVVSPQAAARDLAGRVGDALATRAYDALVLVGGDGAAAVLDRLEADGVDVDGAVVPGCPTGTVTGGPAHGLRLVTKSGGFGDTSALDAIVRGLRDPAAPPAPAGSDRPHPLRHPDAAPRPTPKEAR</sequence>
<dbReference type="SUPFAM" id="SSF142764">
    <property type="entry name" value="YgbK-like"/>
    <property type="match status" value="1"/>
</dbReference>
<evidence type="ECO:0000256" key="5">
    <source>
        <dbReference type="ARBA" id="ARBA00022840"/>
    </source>
</evidence>
<evidence type="ECO:0000256" key="1">
    <source>
        <dbReference type="ARBA" id="ARBA00005715"/>
    </source>
</evidence>
<dbReference type="GO" id="GO:0005524">
    <property type="term" value="F:ATP binding"/>
    <property type="evidence" value="ECO:0007669"/>
    <property type="project" value="UniProtKB-KW"/>
</dbReference>
<reference evidence="11" key="1">
    <citation type="submission" date="2016-10" db="EMBL/GenBank/DDBJ databases">
        <authorList>
            <person name="Varghese N."/>
            <person name="Submissions S."/>
        </authorList>
    </citation>
    <scope>NUCLEOTIDE SEQUENCE [LARGE SCALE GENOMIC DNA]</scope>
    <source>
        <strain evidence="11">CGMCC 4.6856</strain>
    </source>
</reference>
<evidence type="ECO:0000256" key="2">
    <source>
        <dbReference type="ARBA" id="ARBA00022679"/>
    </source>
</evidence>
<dbReference type="InterPro" id="IPR037051">
    <property type="entry name" value="4-carb_acid_sugar_kinase_N_sf"/>
</dbReference>
<name>A0A1H8ZVH1_9ACTN</name>
<dbReference type="EMBL" id="FOFA01000001">
    <property type="protein sequence ID" value="SEP68439.1"/>
    <property type="molecule type" value="Genomic_DNA"/>
</dbReference>
<evidence type="ECO:0000313" key="10">
    <source>
        <dbReference type="EMBL" id="SEP68439.1"/>
    </source>
</evidence>
<evidence type="ECO:0000259" key="8">
    <source>
        <dbReference type="Pfam" id="PF07005"/>
    </source>
</evidence>
<keyword evidence="3" id="KW-0547">Nucleotide-binding</keyword>
<evidence type="ECO:0000256" key="6">
    <source>
        <dbReference type="ARBA" id="ARBA00023277"/>
    </source>
</evidence>